<keyword evidence="2 8" id="KW-0808">Transferase</keyword>
<evidence type="ECO:0000313" key="9">
    <source>
        <dbReference type="Proteomes" id="UP001432180"/>
    </source>
</evidence>
<evidence type="ECO:0000259" key="7">
    <source>
        <dbReference type="PROSITE" id="PS50011"/>
    </source>
</evidence>
<dbReference type="InterPro" id="IPR011009">
    <property type="entry name" value="Kinase-like_dom_sf"/>
</dbReference>
<dbReference type="Gene3D" id="1.10.510.10">
    <property type="entry name" value="Transferase(Phosphotransferase) domain 1"/>
    <property type="match status" value="1"/>
</dbReference>
<evidence type="ECO:0000313" key="8">
    <source>
        <dbReference type="EMBL" id="WPL17893.1"/>
    </source>
</evidence>
<feature type="region of interest" description="Disordered" evidence="6">
    <location>
        <begin position="323"/>
        <end position="368"/>
    </location>
</feature>
<keyword evidence="4 8" id="KW-0418">Kinase</keyword>
<evidence type="ECO:0000256" key="4">
    <source>
        <dbReference type="ARBA" id="ARBA00022777"/>
    </source>
</evidence>
<dbReference type="PANTHER" id="PTHR43671">
    <property type="entry name" value="SERINE/THREONINE-PROTEIN KINASE NEK"/>
    <property type="match status" value="1"/>
</dbReference>
<dbReference type="Proteomes" id="UP001432180">
    <property type="component" value="Chromosome"/>
</dbReference>
<dbReference type="Pfam" id="PF00069">
    <property type="entry name" value="Pkinase"/>
    <property type="match status" value="1"/>
</dbReference>
<evidence type="ECO:0000256" key="6">
    <source>
        <dbReference type="SAM" id="MobiDB-lite"/>
    </source>
</evidence>
<dbReference type="PANTHER" id="PTHR43671:SF13">
    <property type="entry name" value="SERINE_THREONINE-PROTEIN KINASE NEK2"/>
    <property type="match status" value="1"/>
</dbReference>
<dbReference type="PROSITE" id="PS00108">
    <property type="entry name" value="PROTEIN_KINASE_ST"/>
    <property type="match status" value="1"/>
</dbReference>
<gene>
    <name evidence="8" type="primary">stkP_2</name>
    <name evidence="8" type="ORF">Thiowin_02936</name>
</gene>
<proteinExistence type="predicted"/>
<dbReference type="SUPFAM" id="SSF56112">
    <property type="entry name" value="Protein kinase-like (PK-like)"/>
    <property type="match status" value="1"/>
</dbReference>
<sequence>MDPTTLCPGCFALIGKANPCPHCGFDKNAPRPVQALPVRTLLNQQFLVGRVLGKPGGFGITYLAWDQLLEARVAIKEYLPRELAVRAQDSRTLHPHSQDEIDLFRYGLEQFMAEARTLAKLDHPNLVRVRQFFEANGTAYLVMDYYRGCSLAEHLERQPDSRMREPDALALMQPILDGLRAVHAKGFLHRDIKPQNIYLAQTDSGGVRPILLDFGAARQAMGERSRSLSVVISPGYAPFEQYHRKGQQGPATDIYGAAAVLYRMLTGVVPPEATERMAGDDLRPAADFGVSAPVSAALEQALAMSVEARPGTVAGFQEVLMPPMARPEPGLPRGAALPRRNEPEHQQQLTGDENLRKPSQTTPTTASPHGCLSWIGLGVIIVGLSVGLVIMETPPRPPQMEERYSDHGDGTLTDLTTGLQWMRCSLGQEWTGSTCAGSAELMTWDAIMTNGQQKTWPEFAGYGDWRAPTIEELRTLIYCSSGQPAYWPAKDCSGNYTQPTIHSMAFPNTSPDWFWSVSPNASNSDYAWYLSFYRGTDGYNFEGNYCQVRLVRSGQ</sequence>
<dbReference type="CDD" id="cd14014">
    <property type="entry name" value="STKc_PknB_like"/>
    <property type="match status" value="1"/>
</dbReference>
<dbReference type="EMBL" id="CP121472">
    <property type="protein sequence ID" value="WPL17893.1"/>
    <property type="molecule type" value="Genomic_DNA"/>
</dbReference>
<keyword evidence="3" id="KW-0547">Nucleotide-binding</keyword>
<dbReference type="PROSITE" id="PS50011">
    <property type="entry name" value="PROTEIN_KINASE_DOM"/>
    <property type="match status" value="1"/>
</dbReference>
<feature type="domain" description="Protein kinase" evidence="7">
    <location>
        <begin position="46"/>
        <end position="321"/>
    </location>
</feature>
<evidence type="ECO:0000256" key="3">
    <source>
        <dbReference type="ARBA" id="ARBA00022741"/>
    </source>
</evidence>
<keyword evidence="5" id="KW-0067">ATP-binding</keyword>
<evidence type="ECO:0000256" key="2">
    <source>
        <dbReference type="ARBA" id="ARBA00022679"/>
    </source>
</evidence>
<dbReference type="Pfam" id="PF07603">
    <property type="entry name" value="Lcl_C"/>
    <property type="match status" value="1"/>
</dbReference>
<dbReference type="InterPro" id="IPR008271">
    <property type="entry name" value="Ser/Thr_kinase_AS"/>
</dbReference>
<dbReference type="GO" id="GO:0004674">
    <property type="term" value="F:protein serine/threonine kinase activity"/>
    <property type="evidence" value="ECO:0007669"/>
    <property type="project" value="UniProtKB-EC"/>
</dbReference>
<dbReference type="InterPro" id="IPR011460">
    <property type="entry name" value="Lcl_C"/>
</dbReference>
<dbReference type="RefSeq" id="WP_328983694.1">
    <property type="nucleotide sequence ID" value="NZ_CP121472.1"/>
</dbReference>
<evidence type="ECO:0000256" key="5">
    <source>
        <dbReference type="ARBA" id="ARBA00022840"/>
    </source>
</evidence>
<feature type="compositionally biased region" description="Polar residues" evidence="6">
    <location>
        <begin position="346"/>
        <end position="367"/>
    </location>
</feature>
<name>A0ABZ0SC36_9GAMM</name>
<dbReference type="InterPro" id="IPR050660">
    <property type="entry name" value="NEK_Ser/Thr_kinase"/>
</dbReference>
<protein>
    <recommendedName>
        <fullName evidence="1">non-specific serine/threonine protein kinase</fullName>
        <ecNumber evidence="1">2.7.11.1</ecNumber>
    </recommendedName>
</protein>
<organism evidence="8 9">
    <name type="scientific">Thiorhodovibrio winogradskyi</name>
    <dbReference type="NCBI Taxonomy" id="77007"/>
    <lineage>
        <taxon>Bacteria</taxon>
        <taxon>Pseudomonadati</taxon>
        <taxon>Pseudomonadota</taxon>
        <taxon>Gammaproteobacteria</taxon>
        <taxon>Chromatiales</taxon>
        <taxon>Chromatiaceae</taxon>
        <taxon>Thiorhodovibrio</taxon>
    </lineage>
</organism>
<reference evidence="8 9" key="1">
    <citation type="journal article" date="2023" name="Microorganisms">
        <title>Thiorhodovibrio frisius and Trv. litoralis spp. nov., Two Novel Members from a Clade of Fastidious Purple Sulfur Bacteria That Exhibit Unique Red-Shifted Light-Harvesting Capabilities.</title>
        <authorList>
            <person name="Methner A."/>
            <person name="Kuzyk S.B."/>
            <person name="Petersen J."/>
            <person name="Bauer S."/>
            <person name="Brinkmann H."/>
            <person name="Sichau K."/>
            <person name="Wanner G."/>
            <person name="Wolf J."/>
            <person name="Neumann-Schaal M."/>
            <person name="Henke P."/>
            <person name="Tank M."/>
            <person name="Sproer C."/>
            <person name="Bunk B."/>
            <person name="Overmann J."/>
        </authorList>
    </citation>
    <scope>NUCLEOTIDE SEQUENCE [LARGE SCALE GENOMIC DNA]</scope>
    <source>
        <strain evidence="8 9">DSM 6702</strain>
    </source>
</reference>
<keyword evidence="9" id="KW-1185">Reference proteome</keyword>
<dbReference type="SMART" id="SM00220">
    <property type="entry name" value="S_TKc"/>
    <property type="match status" value="1"/>
</dbReference>
<dbReference type="InterPro" id="IPR000719">
    <property type="entry name" value="Prot_kinase_dom"/>
</dbReference>
<evidence type="ECO:0000256" key="1">
    <source>
        <dbReference type="ARBA" id="ARBA00012513"/>
    </source>
</evidence>
<dbReference type="EC" id="2.7.11.1" evidence="1"/>
<accession>A0ABZ0SC36</accession>